<name>A0ABQ6PRG1_9BACT</name>
<sequence length="191" mass="22179">MPARDPILSPEIIRILKIFIFSSLGMVLLFSFFNGYRADNSGKDRSFLAADANRIYFLNVRGIHYDREVRRDAGMTLFRHSKRVESDSIPSFFPVIILNPAKDEAYLYFELKKADYPIQIIAQKGEESAILNFSNGNNSDHFQLLSQLKPYLEEDYSFQLKVGNNTFLLWAEENELSVLKTVMEDYFRLLN</sequence>
<gene>
    <name evidence="2" type="ORF">Aconfl_27750</name>
</gene>
<proteinExistence type="predicted"/>
<evidence type="ECO:0000256" key="1">
    <source>
        <dbReference type="SAM" id="Phobius"/>
    </source>
</evidence>
<dbReference type="EMBL" id="BTPD01000008">
    <property type="protein sequence ID" value="GMQ30132.1"/>
    <property type="molecule type" value="Genomic_DNA"/>
</dbReference>
<comment type="caution">
    <text evidence="2">The sequence shown here is derived from an EMBL/GenBank/DDBJ whole genome shotgun (WGS) entry which is preliminary data.</text>
</comment>
<evidence type="ECO:0000313" key="3">
    <source>
        <dbReference type="Proteomes" id="UP001338309"/>
    </source>
</evidence>
<reference evidence="2 3" key="1">
    <citation type="submission" date="2023-08" db="EMBL/GenBank/DDBJ databases">
        <title>Draft genome sequence of Algoriphagus confluentis.</title>
        <authorList>
            <person name="Takatani N."/>
            <person name="Hosokawa M."/>
            <person name="Sawabe T."/>
        </authorList>
    </citation>
    <scope>NUCLEOTIDE SEQUENCE [LARGE SCALE GENOMIC DNA]</scope>
    <source>
        <strain evidence="2 3">NBRC 111222</strain>
    </source>
</reference>
<organism evidence="2 3">
    <name type="scientific">Algoriphagus confluentis</name>
    <dbReference type="NCBI Taxonomy" id="1697556"/>
    <lineage>
        <taxon>Bacteria</taxon>
        <taxon>Pseudomonadati</taxon>
        <taxon>Bacteroidota</taxon>
        <taxon>Cytophagia</taxon>
        <taxon>Cytophagales</taxon>
        <taxon>Cyclobacteriaceae</taxon>
        <taxon>Algoriphagus</taxon>
    </lineage>
</organism>
<keyword evidence="1" id="KW-0472">Membrane</keyword>
<keyword evidence="1" id="KW-0812">Transmembrane</keyword>
<keyword evidence="1" id="KW-1133">Transmembrane helix</keyword>
<keyword evidence="3" id="KW-1185">Reference proteome</keyword>
<accession>A0ABQ6PRG1</accession>
<protein>
    <submittedName>
        <fullName evidence="2">Uncharacterized protein</fullName>
    </submittedName>
</protein>
<dbReference type="Proteomes" id="UP001338309">
    <property type="component" value="Unassembled WGS sequence"/>
</dbReference>
<evidence type="ECO:0000313" key="2">
    <source>
        <dbReference type="EMBL" id="GMQ30132.1"/>
    </source>
</evidence>
<feature type="transmembrane region" description="Helical" evidence="1">
    <location>
        <begin position="12"/>
        <end position="33"/>
    </location>
</feature>
<dbReference type="RefSeq" id="WP_338224842.1">
    <property type="nucleotide sequence ID" value="NZ_BTPD01000008.1"/>
</dbReference>